<proteinExistence type="predicted"/>
<reference evidence="1" key="1">
    <citation type="submission" date="2022-10" db="EMBL/GenBank/DDBJ databases">
        <title>Genome Sequence of Xylaria curta.</title>
        <authorList>
            <person name="Buettner E."/>
        </authorList>
    </citation>
    <scope>NUCLEOTIDE SEQUENCE</scope>
    <source>
        <strain evidence="1">Babe10</strain>
    </source>
</reference>
<keyword evidence="2" id="KW-1185">Reference proteome</keyword>
<gene>
    <name evidence="1" type="ORF">NUW58_g2092</name>
</gene>
<dbReference type="Proteomes" id="UP001143856">
    <property type="component" value="Unassembled WGS sequence"/>
</dbReference>
<protein>
    <submittedName>
        <fullName evidence="1">Uncharacterized protein</fullName>
    </submittedName>
</protein>
<evidence type="ECO:0000313" key="2">
    <source>
        <dbReference type="Proteomes" id="UP001143856"/>
    </source>
</evidence>
<name>A0ACC1PHF5_9PEZI</name>
<comment type="caution">
    <text evidence="1">The sequence shown here is derived from an EMBL/GenBank/DDBJ whole genome shotgun (WGS) entry which is preliminary data.</text>
</comment>
<accession>A0ACC1PHF5</accession>
<evidence type="ECO:0000313" key="1">
    <source>
        <dbReference type="EMBL" id="KAJ2992671.1"/>
    </source>
</evidence>
<sequence>MADVTDRLNESLQLSMRRSTYASVKVLALYWQDGHQGYKNEAQAVVDLFRHSFQYSAEEFAIPSSNSYNHVLGLMTNRLLELGEAAANARAASLLIIHYGGHGDRDNDKHQGQEKRSVWAAHREGDPTLPWYLIQDQFDNLRNEDTHILLILDCCYAGQAARQREIWKTRIEILAASAMGMETPPPGNTSFTDILLREIKRQLETCDSIVVKEFYTLLSHRQSQLWAQPVYISLKPREPPIRLQPLSQASHMVVTKRRSGMDPESLLHLIIEIKDDPDKQNITEIARWLGAETPRIVTSLVFENTEHISRAVDKISQEPGDILSRLDSVSKQEIDTAWYGVVDLVRRYYDEQHSPSHPRRQLQDNNQKVIEFLRRLDFCNSSVVSALERNLLGQLEVQDNTPSVEEDIENAVNDDTMRALGLADGFRMRQIISQSELSEPVESHDVLYGAATKNSREFIEVKNYNEYVDPAELPILIHRISLLSDLLQTPKSSGFRSLKCLRWEHRPLQHKFNLYFEVPSGYKLGDNCHQTLRSVIRTAKLASRPTMDSRMAIALSVCMAIQKWHSVGWVHQSINSRNIIFFQSETTGELDYLCPYLQGFEFSRQDHHPSIVSPMDDFLNNIYRHPQRQGTMRQGHRKIHDIYSLGVVLLEIGLWQTAEEMLKSHKQSEPHTIREILKKSCSIRLAHYAGVYYQSAVSACLDSDLGVDMDNEKGSNLARAFELKVISMIRICPVEIG</sequence>
<organism evidence="1 2">
    <name type="scientific">Xylaria curta</name>
    <dbReference type="NCBI Taxonomy" id="42375"/>
    <lineage>
        <taxon>Eukaryota</taxon>
        <taxon>Fungi</taxon>
        <taxon>Dikarya</taxon>
        <taxon>Ascomycota</taxon>
        <taxon>Pezizomycotina</taxon>
        <taxon>Sordariomycetes</taxon>
        <taxon>Xylariomycetidae</taxon>
        <taxon>Xylariales</taxon>
        <taxon>Xylariaceae</taxon>
        <taxon>Xylaria</taxon>
    </lineage>
</organism>
<dbReference type="EMBL" id="JAPDGR010000254">
    <property type="protein sequence ID" value="KAJ2992671.1"/>
    <property type="molecule type" value="Genomic_DNA"/>
</dbReference>